<dbReference type="EMBL" id="FOJG01000002">
    <property type="protein sequence ID" value="SEW50296.1"/>
    <property type="molecule type" value="Genomic_DNA"/>
</dbReference>
<gene>
    <name evidence="4" type="ORF">SAMN04488122_3746</name>
</gene>
<name>A0A1I0S5Q5_9BACT</name>
<evidence type="ECO:0000313" key="4">
    <source>
        <dbReference type="EMBL" id="SEW50296.1"/>
    </source>
</evidence>
<evidence type="ECO:0000256" key="2">
    <source>
        <dbReference type="SAM" id="SignalP"/>
    </source>
</evidence>
<dbReference type="InterPro" id="IPR050955">
    <property type="entry name" value="Plant_Biomass_Hydrol_Est"/>
</dbReference>
<reference evidence="5" key="1">
    <citation type="submission" date="2016-10" db="EMBL/GenBank/DDBJ databases">
        <authorList>
            <person name="Varghese N."/>
            <person name="Submissions S."/>
        </authorList>
    </citation>
    <scope>NUCLEOTIDE SEQUENCE [LARGE SCALE GENOMIC DNA]</scope>
    <source>
        <strain evidence="5">DSM 3695</strain>
    </source>
</reference>
<dbReference type="OrthoDB" id="9805640at2"/>
<feature type="signal peptide" evidence="2">
    <location>
        <begin position="1"/>
        <end position="21"/>
    </location>
</feature>
<dbReference type="PANTHER" id="PTHR43037:SF1">
    <property type="entry name" value="BLL1128 PROTEIN"/>
    <property type="match status" value="1"/>
</dbReference>
<evidence type="ECO:0000259" key="3">
    <source>
        <dbReference type="Pfam" id="PF00326"/>
    </source>
</evidence>
<dbReference type="AlphaFoldDB" id="A0A1I0S5Q5"/>
<dbReference type="PANTHER" id="PTHR43037">
    <property type="entry name" value="UNNAMED PRODUCT-RELATED"/>
    <property type="match status" value="1"/>
</dbReference>
<sequence>MCTRKISFLLGLCILCITATAQRNMQKVEVKLSPWQKNGALLQLPDDYGTSNKRYPLIIFLHGKSKSGNDLEKLTLEGIPYWLDKGAKIDAVNPVDHQTYKFIFVAPQAPSWGLAPAAVNEVLNDVISRYRIDTTRIYITGYSAGGWATVMAITDNAKLTKRFAAAVPMSPASIDEANLLHFKMVADAGLHCWYFAGSNELHFLENSQRYIDSTNKYQPGLTKLSNHGQRHCCWKEFYDPHFKENGMNIYQWMLQYQLPAKPTKKKA</sequence>
<dbReference type="InterPro" id="IPR029058">
    <property type="entry name" value="AB_hydrolase_fold"/>
</dbReference>
<accession>A0A1I0S5Q5</accession>
<evidence type="ECO:0000256" key="1">
    <source>
        <dbReference type="ARBA" id="ARBA00022729"/>
    </source>
</evidence>
<dbReference type="InterPro" id="IPR001375">
    <property type="entry name" value="Peptidase_S9_cat"/>
</dbReference>
<dbReference type="GO" id="GO:0006508">
    <property type="term" value="P:proteolysis"/>
    <property type="evidence" value="ECO:0007669"/>
    <property type="project" value="InterPro"/>
</dbReference>
<dbReference type="GO" id="GO:0008236">
    <property type="term" value="F:serine-type peptidase activity"/>
    <property type="evidence" value="ECO:0007669"/>
    <property type="project" value="InterPro"/>
</dbReference>
<dbReference type="SUPFAM" id="SSF53474">
    <property type="entry name" value="alpha/beta-Hydrolases"/>
    <property type="match status" value="1"/>
</dbReference>
<dbReference type="Gene3D" id="3.40.50.1820">
    <property type="entry name" value="alpha/beta hydrolase"/>
    <property type="match status" value="1"/>
</dbReference>
<evidence type="ECO:0000313" key="5">
    <source>
        <dbReference type="Proteomes" id="UP000199310"/>
    </source>
</evidence>
<keyword evidence="1 2" id="KW-0732">Signal</keyword>
<organism evidence="4 5">
    <name type="scientific">Chitinophaga arvensicola</name>
    <dbReference type="NCBI Taxonomy" id="29529"/>
    <lineage>
        <taxon>Bacteria</taxon>
        <taxon>Pseudomonadati</taxon>
        <taxon>Bacteroidota</taxon>
        <taxon>Chitinophagia</taxon>
        <taxon>Chitinophagales</taxon>
        <taxon>Chitinophagaceae</taxon>
        <taxon>Chitinophaga</taxon>
    </lineage>
</organism>
<dbReference type="STRING" id="29529.SAMN04488122_3746"/>
<feature type="chain" id="PRO_5011640774" evidence="2">
    <location>
        <begin position="22"/>
        <end position="267"/>
    </location>
</feature>
<keyword evidence="5" id="KW-1185">Reference proteome</keyword>
<dbReference type="Proteomes" id="UP000199310">
    <property type="component" value="Unassembled WGS sequence"/>
</dbReference>
<proteinExistence type="predicted"/>
<protein>
    <submittedName>
        <fullName evidence="4">Prolyl oligopeptidase family protein</fullName>
    </submittedName>
</protein>
<feature type="domain" description="Peptidase S9 prolyl oligopeptidase catalytic" evidence="3">
    <location>
        <begin position="122"/>
        <end position="171"/>
    </location>
</feature>
<dbReference type="Pfam" id="PF00326">
    <property type="entry name" value="Peptidase_S9"/>
    <property type="match status" value="1"/>
</dbReference>